<evidence type="ECO:0000313" key="3">
    <source>
        <dbReference type="EMBL" id="JAT64628.1"/>
    </source>
</evidence>
<proteinExistence type="predicted"/>
<sequence length="297" mass="31942">CPEPLNLNSQIPNRAASPFPFEPFPVGGGASAATLPVPPGSRTSPPTPTTLVSPAAMRRRLPSLSSPRAPTADSSRLTTADPDPDGSLGGSPIPFPSVQRRILAIQAIRDAEIESLLSRLHLLLSCLSKEQKKTPALQFFRENMPNLSVVKKESDGIFELAWKNKPVDISMNHVTGKNVLASLDKDPTLPASCRGLEFSAQSFKINFMEAASLQIPGSGVEEPSEPQFLGSKDAFQTPGITSQRLSVGMTPKTLRLPKHGEMLLSVRGSPLGVYREENLEAIHESEDRSDGTSQEDS</sequence>
<reference evidence="3" key="1">
    <citation type="submission" date="2015-07" db="EMBL/GenBank/DDBJ databases">
        <title>Transcriptome Assembly of Anthurium amnicola.</title>
        <authorList>
            <person name="Suzuki J."/>
        </authorList>
    </citation>
    <scope>NUCLEOTIDE SEQUENCE</scope>
</reference>
<protein>
    <recommendedName>
        <fullName evidence="2">Borealin C-terminal domain-containing protein</fullName>
    </recommendedName>
</protein>
<dbReference type="EMBL" id="GDJX01003308">
    <property type="protein sequence ID" value="JAT64628.1"/>
    <property type="molecule type" value="Transcribed_RNA"/>
</dbReference>
<feature type="non-terminal residue" evidence="3">
    <location>
        <position position="1"/>
    </location>
</feature>
<feature type="compositionally biased region" description="Low complexity" evidence="1">
    <location>
        <begin position="40"/>
        <end position="70"/>
    </location>
</feature>
<evidence type="ECO:0000256" key="1">
    <source>
        <dbReference type="SAM" id="MobiDB-lite"/>
    </source>
</evidence>
<dbReference type="PANTHER" id="PTHR37248">
    <property type="entry name" value="TRANSLATION INITIATION FACTOR"/>
    <property type="match status" value="1"/>
</dbReference>
<evidence type="ECO:0000259" key="2">
    <source>
        <dbReference type="Pfam" id="PF10512"/>
    </source>
</evidence>
<dbReference type="PANTHER" id="PTHR37248:SF1">
    <property type="entry name" value="TRANSLATION INITIATION FACTOR"/>
    <property type="match status" value="1"/>
</dbReference>
<dbReference type="AlphaFoldDB" id="A0A1D1ZCI0"/>
<name>A0A1D1ZCI0_9ARAE</name>
<dbReference type="InterPro" id="IPR046466">
    <property type="entry name" value="Borealin_C"/>
</dbReference>
<feature type="compositionally biased region" description="Basic and acidic residues" evidence="1">
    <location>
        <begin position="277"/>
        <end position="290"/>
    </location>
</feature>
<feature type="region of interest" description="Disordered" evidence="1">
    <location>
        <begin position="1"/>
        <end position="93"/>
    </location>
</feature>
<feature type="compositionally biased region" description="Polar residues" evidence="1">
    <location>
        <begin position="1"/>
        <end position="12"/>
    </location>
</feature>
<gene>
    <name evidence="3" type="ORF">g.125242</name>
</gene>
<feature type="region of interest" description="Disordered" evidence="1">
    <location>
        <begin position="277"/>
        <end position="297"/>
    </location>
</feature>
<feature type="domain" description="Borealin C-terminal" evidence="2">
    <location>
        <begin position="236"/>
        <end position="274"/>
    </location>
</feature>
<organism evidence="3">
    <name type="scientific">Anthurium amnicola</name>
    <dbReference type="NCBI Taxonomy" id="1678845"/>
    <lineage>
        <taxon>Eukaryota</taxon>
        <taxon>Viridiplantae</taxon>
        <taxon>Streptophyta</taxon>
        <taxon>Embryophyta</taxon>
        <taxon>Tracheophyta</taxon>
        <taxon>Spermatophyta</taxon>
        <taxon>Magnoliopsida</taxon>
        <taxon>Liliopsida</taxon>
        <taxon>Araceae</taxon>
        <taxon>Pothoideae</taxon>
        <taxon>Potheae</taxon>
        <taxon>Anthurium</taxon>
    </lineage>
</organism>
<accession>A0A1D1ZCI0</accession>
<dbReference type="Pfam" id="PF10512">
    <property type="entry name" value="Borealin"/>
    <property type="match status" value="1"/>
</dbReference>